<dbReference type="Gene3D" id="3.40.50.2300">
    <property type="match status" value="1"/>
</dbReference>
<dbReference type="InterPro" id="IPR036641">
    <property type="entry name" value="HPT_dom_sf"/>
</dbReference>
<dbReference type="InterPro" id="IPR001638">
    <property type="entry name" value="Solute-binding_3/MltF_N"/>
</dbReference>
<evidence type="ECO:0000256" key="2">
    <source>
        <dbReference type="ARBA" id="ARBA00012438"/>
    </source>
</evidence>
<evidence type="ECO:0000256" key="11">
    <source>
        <dbReference type="PROSITE-ProRule" id="PRU00169"/>
    </source>
</evidence>
<evidence type="ECO:0000256" key="5">
    <source>
        <dbReference type="ARBA" id="ARBA00022729"/>
    </source>
</evidence>
<keyword evidence="8" id="KW-0843">Virulence</keyword>
<dbReference type="CDD" id="cd00082">
    <property type="entry name" value="HisKA"/>
    <property type="match status" value="1"/>
</dbReference>
<dbReference type="RefSeq" id="WP_175192815.1">
    <property type="nucleotide sequence ID" value="NZ_CADIJO010000007.1"/>
</dbReference>
<accession>A0A6S7A2C3</accession>
<feature type="signal peptide" evidence="13">
    <location>
        <begin position="1"/>
        <end position="31"/>
    </location>
</feature>
<comment type="function">
    <text evidence="9">Member of the two-component regulatory system BvgS/BvgA. Phosphorylates BvgA via a four-step phosphorelay in response to environmental signals.</text>
</comment>
<dbReference type="CDD" id="cd16922">
    <property type="entry name" value="HATPase_EvgS-ArcB-TorS-like"/>
    <property type="match status" value="1"/>
</dbReference>
<keyword evidence="12" id="KW-1133">Transmembrane helix</keyword>
<organism evidence="16 17">
    <name type="scientific">Achromobacter deleyi</name>
    <dbReference type="NCBI Taxonomy" id="1353891"/>
    <lineage>
        <taxon>Bacteria</taxon>
        <taxon>Pseudomonadati</taxon>
        <taxon>Pseudomonadota</taxon>
        <taxon>Betaproteobacteria</taxon>
        <taxon>Burkholderiales</taxon>
        <taxon>Alcaligenaceae</taxon>
        <taxon>Achromobacter</taxon>
    </lineage>
</organism>
<dbReference type="SUPFAM" id="SSF52172">
    <property type="entry name" value="CheY-like"/>
    <property type="match status" value="1"/>
</dbReference>
<evidence type="ECO:0000313" key="17">
    <source>
        <dbReference type="Proteomes" id="UP000494111"/>
    </source>
</evidence>
<evidence type="ECO:0000256" key="1">
    <source>
        <dbReference type="ARBA" id="ARBA00000085"/>
    </source>
</evidence>
<dbReference type="CDD" id="cd00130">
    <property type="entry name" value="PAS"/>
    <property type="match status" value="1"/>
</dbReference>
<name>A0A6S7A2C3_9BURK</name>
<evidence type="ECO:0000256" key="4">
    <source>
        <dbReference type="ARBA" id="ARBA00022679"/>
    </source>
</evidence>
<gene>
    <name evidence="16" type="primary">bvgS</name>
    <name evidence="16" type="ORF">LMG3458_02509</name>
</gene>
<evidence type="ECO:0000256" key="13">
    <source>
        <dbReference type="SAM" id="SignalP"/>
    </source>
</evidence>
<dbReference type="SUPFAM" id="SSF53850">
    <property type="entry name" value="Periplasmic binding protein-like II"/>
    <property type="match status" value="2"/>
</dbReference>
<dbReference type="PROSITE" id="PS50110">
    <property type="entry name" value="RESPONSE_REGULATORY"/>
    <property type="match status" value="1"/>
</dbReference>
<dbReference type="InterPro" id="IPR001789">
    <property type="entry name" value="Sig_transdc_resp-reg_receiver"/>
</dbReference>
<dbReference type="InterPro" id="IPR005467">
    <property type="entry name" value="His_kinase_dom"/>
</dbReference>
<feature type="domain" description="Response regulatory" evidence="15">
    <location>
        <begin position="977"/>
        <end position="1104"/>
    </location>
</feature>
<feature type="modified residue" description="4-aspartylphosphate" evidence="11">
    <location>
        <position position="1034"/>
    </location>
</feature>
<feature type="chain" id="PRO_5028871216" description="Virulence sensor protein BvgS" evidence="13">
    <location>
        <begin position="32"/>
        <end position="1253"/>
    </location>
</feature>
<dbReference type="InterPro" id="IPR003661">
    <property type="entry name" value="HisK_dim/P_dom"/>
</dbReference>
<dbReference type="PROSITE" id="PS50109">
    <property type="entry name" value="HIS_KIN"/>
    <property type="match status" value="1"/>
</dbReference>
<dbReference type="InterPro" id="IPR013656">
    <property type="entry name" value="PAS_4"/>
</dbReference>
<dbReference type="SMART" id="SM00387">
    <property type="entry name" value="HATPase_c"/>
    <property type="match status" value="1"/>
</dbReference>
<keyword evidence="3 11" id="KW-0597">Phosphoprotein</keyword>
<dbReference type="PRINTS" id="PR00344">
    <property type="entry name" value="BCTRLSENSOR"/>
</dbReference>
<dbReference type="Gene3D" id="3.40.190.10">
    <property type="entry name" value="Periplasmic binding protein-like II"/>
    <property type="match status" value="4"/>
</dbReference>
<dbReference type="AlphaFoldDB" id="A0A6S7A2C3"/>
<dbReference type="SUPFAM" id="SSF55874">
    <property type="entry name" value="ATPase domain of HSP90 chaperone/DNA topoisomerase II/histidine kinase"/>
    <property type="match status" value="1"/>
</dbReference>
<evidence type="ECO:0000256" key="8">
    <source>
        <dbReference type="ARBA" id="ARBA00023026"/>
    </source>
</evidence>
<keyword evidence="5 13" id="KW-0732">Signal</keyword>
<dbReference type="InterPro" id="IPR011006">
    <property type="entry name" value="CheY-like_superfamily"/>
</dbReference>
<dbReference type="InterPro" id="IPR035965">
    <property type="entry name" value="PAS-like_dom_sf"/>
</dbReference>
<keyword evidence="12" id="KW-0472">Membrane</keyword>
<dbReference type="EC" id="2.7.13.3" evidence="2"/>
<evidence type="ECO:0000256" key="7">
    <source>
        <dbReference type="ARBA" id="ARBA00023012"/>
    </source>
</evidence>
<dbReference type="Pfam" id="PF02518">
    <property type="entry name" value="HATPase_c"/>
    <property type="match status" value="1"/>
</dbReference>
<dbReference type="SUPFAM" id="SSF47384">
    <property type="entry name" value="Homodimeric domain of signal transducing histidine kinase"/>
    <property type="match status" value="1"/>
</dbReference>
<dbReference type="SUPFAM" id="SSF55785">
    <property type="entry name" value="PYP-like sensor domain (PAS domain)"/>
    <property type="match status" value="1"/>
</dbReference>
<reference evidence="16 17" key="1">
    <citation type="submission" date="2020-04" db="EMBL/GenBank/DDBJ databases">
        <authorList>
            <person name="De Canck E."/>
        </authorList>
    </citation>
    <scope>NUCLEOTIDE SEQUENCE [LARGE SCALE GENOMIC DNA]</scope>
    <source>
        <strain evidence="16 17">LMG 3458</strain>
    </source>
</reference>
<dbReference type="FunFam" id="3.30.565.10:FF:000010">
    <property type="entry name" value="Sensor histidine kinase RcsC"/>
    <property type="match status" value="1"/>
</dbReference>
<protein>
    <recommendedName>
        <fullName evidence="10">Virulence sensor protein BvgS</fullName>
        <ecNumber evidence="2">2.7.13.3</ecNumber>
    </recommendedName>
</protein>
<feature type="domain" description="Histidine kinase" evidence="14">
    <location>
        <begin position="725"/>
        <end position="949"/>
    </location>
</feature>
<dbReference type="InterPro" id="IPR000014">
    <property type="entry name" value="PAS"/>
</dbReference>
<dbReference type="InterPro" id="IPR004358">
    <property type="entry name" value="Sig_transdc_His_kin-like_C"/>
</dbReference>
<keyword evidence="7" id="KW-0902">Two-component regulatory system</keyword>
<evidence type="ECO:0000256" key="10">
    <source>
        <dbReference type="ARBA" id="ARBA00070152"/>
    </source>
</evidence>
<dbReference type="SUPFAM" id="SSF47226">
    <property type="entry name" value="Histidine-containing phosphotransfer domain, HPT domain"/>
    <property type="match status" value="1"/>
</dbReference>
<dbReference type="Pfam" id="PF00072">
    <property type="entry name" value="Response_reg"/>
    <property type="match status" value="1"/>
</dbReference>
<proteinExistence type="predicted"/>
<dbReference type="Gene3D" id="3.30.565.10">
    <property type="entry name" value="Histidine kinase-like ATPase, C-terminal domain"/>
    <property type="match status" value="1"/>
</dbReference>
<sequence>MPTLFVPAAGRLLCQVSIALTLALSSIGAHAGPIPAPPLSALESSPEASSVVLPHSDLPDDAAQPARILVGVMEGMAPLLSRSDRNGNARGLAADYLDVIARARNLTVAVRFFDNLDALSAALAAGDIDVAVGADAALPQARFPRSAPIFNAAAIVITRSEVRNGSSLGTGTLGYLRSELDTDDVARLIPDTALHGVDSYYEGLERVATHKDVAFLGDTISISAYNNAILFYMLKARPSTTGLRTQYAFAFNPQRAELLRSFDQALAEFPERVHRTLQRRWVEAEQGRLDGKVPFSEAELQWIKDHPKVTVATSSLVVPFTFRDSFGRSAGISASVLDMVTAQTGLQFTPQFYDSALNQIQAVRDGNADMASTMQGNYPGFSGLVLTRPVLHSTYALISRVDGPHPKNIAELQPLRVALVAASPLKTLLQAASPEKPPTIVEVSTGLAALNSVATGEADATTLLYPSAEYLIARFYQGQLQITGIGKPDMVPFVYLVSDRNPLLASIIDKVLNAITDEQMDFTIAQWQYSEQLEFRWAARGPLIRGLIIGGSVAGILLAAWLIILLVRFLKRRRDNRLMQERLTLKRQMLDANPNPMYVWNPDGIMIACNEAFEKLVKDPLVDMNLTLEGIATLDDASRQKVRRAYDEVKVTHQPYFAEMTLTLGGRELTGQHWVVPLLGANGELQALLGGWVDLTELKATERSLQLAIQHADAANRAKTLFLATISHEIRTPMNIVVGALELLKEGKAGDVSLPAQQQAALAYDSATALLLLLNDILHYSKIEAGELSLHYSAGDLTEALPRWVTAFNRSAQAKGIRLDVKVNPDVPADLVFDAGRLRQIINNLVANAIKFTPRGAVTVTADVLRQDQNLCVVRINVQDTGIGIAADVVPHLFSPFQQATADIYERYGGTGMGLAISKKLAELFGGEIALQSAEGSGTTVTVTLPMRYGNTWSAPIEAESGTAEQFPALSLPPTSTVLIVDDHPSNRMLLETQLRLLGLQVISAASGPQALEALHHAWKNDHGAGGIAAVITDCTMPGMDGYTLTREITAGAAAWKVPRPPVIGYSADGTSTAYRRCLESGMLGLLVKPVELDTLRAALLRAPSPPTAAAAALPFNAPALPAPEPEPAPSSEYLDNLVAVFGTHDKARQFVATFLDLFSQDLDDLASLLPLHDDGRLHDWIHRARGSTHAVQHPGLVDCVAAFSSAIRPADAVAREAIGATFIAECRLIMARMKKETGSGAATGIMNPDNVP</sequence>
<evidence type="ECO:0000259" key="15">
    <source>
        <dbReference type="PROSITE" id="PS50110"/>
    </source>
</evidence>
<dbReference type="SMART" id="SM00062">
    <property type="entry name" value="PBPb"/>
    <property type="match status" value="2"/>
</dbReference>
<evidence type="ECO:0000259" key="14">
    <source>
        <dbReference type="PROSITE" id="PS50109"/>
    </source>
</evidence>
<evidence type="ECO:0000256" key="6">
    <source>
        <dbReference type="ARBA" id="ARBA00022777"/>
    </source>
</evidence>
<keyword evidence="6" id="KW-0418">Kinase</keyword>
<dbReference type="PANTHER" id="PTHR43047">
    <property type="entry name" value="TWO-COMPONENT HISTIDINE PROTEIN KINASE"/>
    <property type="match status" value="1"/>
</dbReference>
<dbReference type="InterPro" id="IPR036097">
    <property type="entry name" value="HisK_dim/P_sf"/>
</dbReference>
<evidence type="ECO:0000256" key="12">
    <source>
        <dbReference type="SAM" id="Phobius"/>
    </source>
</evidence>
<dbReference type="EMBL" id="CADIJO010000007">
    <property type="protein sequence ID" value="CAB3698281.1"/>
    <property type="molecule type" value="Genomic_DNA"/>
</dbReference>
<dbReference type="InterPro" id="IPR003594">
    <property type="entry name" value="HATPase_dom"/>
</dbReference>
<dbReference type="InterPro" id="IPR036890">
    <property type="entry name" value="HATPase_C_sf"/>
</dbReference>
<dbReference type="Gene3D" id="3.30.450.20">
    <property type="entry name" value="PAS domain"/>
    <property type="match status" value="1"/>
</dbReference>
<evidence type="ECO:0000313" key="16">
    <source>
        <dbReference type="EMBL" id="CAB3698281.1"/>
    </source>
</evidence>
<keyword evidence="4 16" id="KW-0808">Transferase</keyword>
<dbReference type="SMART" id="SM00388">
    <property type="entry name" value="HisKA"/>
    <property type="match status" value="1"/>
</dbReference>
<evidence type="ECO:0000256" key="9">
    <source>
        <dbReference type="ARBA" id="ARBA00058004"/>
    </source>
</evidence>
<dbReference type="SMART" id="SM00448">
    <property type="entry name" value="REC"/>
    <property type="match status" value="1"/>
</dbReference>
<feature type="transmembrane region" description="Helical" evidence="12">
    <location>
        <begin position="547"/>
        <end position="570"/>
    </location>
</feature>
<dbReference type="CDD" id="cd17546">
    <property type="entry name" value="REC_hyHK_CKI1_RcsC-like"/>
    <property type="match status" value="1"/>
</dbReference>
<dbReference type="GO" id="GO:0000155">
    <property type="term" value="F:phosphorelay sensor kinase activity"/>
    <property type="evidence" value="ECO:0007669"/>
    <property type="project" value="InterPro"/>
</dbReference>
<dbReference type="Gene3D" id="1.10.287.130">
    <property type="match status" value="1"/>
</dbReference>
<dbReference type="Pfam" id="PF00512">
    <property type="entry name" value="HisKA"/>
    <property type="match status" value="1"/>
</dbReference>
<dbReference type="Pfam" id="PF08448">
    <property type="entry name" value="PAS_4"/>
    <property type="match status" value="1"/>
</dbReference>
<evidence type="ECO:0000256" key="3">
    <source>
        <dbReference type="ARBA" id="ARBA00022553"/>
    </source>
</evidence>
<dbReference type="Proteomes" id="UP000494111">
    <property type="component" value="Unassembled WGS sequence"/>
</dbReference>
<keyword evidence="12" id="KW-0812">Transmembrane</keyword>
<comment type="catalytic activity">
    <reaction evidence="1">
        <text>ATP + protein L-histidine = ADP + protein N-phospho-L-histidine.</text>
        <dbReference type="EC" id="2.7.13.3"/>
    </reaction>
</comment>